<accession>A0A9X3HSF1</accession>
<dbReference type="InterPro" id="IPR046864">
    <property type="entry name" value="VasX_N"/>
</dbReference>
<dbReference type="RefSeq" id="WP_265687600.1">
    <property type="nucleotide sequence ID" value="NZ_JAKRRX010000049.1"/>
</dbReference>
<evidence type="ECO:0000313" key="4">
    <source>
        <dbReference type="Proteomes" id="UP001155586"/>
    </source>
</evidence>
<sequence length="139" mass="15633">MSNPNDDAKMGQTKDAQDPAGTCPLKKNTIQLIPLRYGLVESSPTEEAIDLPFDTKSKPMGVRLLRDGWIYILVNDDDAWVIREYRVEDGQVSQLVWQDKEVSSDQRVSAVGDSSLVFEKVSVLYCAYSEIQWTAKKCS</sequence>
<gene>
    <name evidence="3" type="ORF">MD483_10290</name>
</gene>
<feature type="domain" description="Toxin VasX N-terminal region" evidence="2">
    <location>
        <begin position="23"/>
        <end position="138"/>
    </location>
</feature>
<evidence type="ECO:0000259" key="2">
    <source>
        <dbReference type="Pfam" id="PF20249"/>
    </source>
</evidence>
<comment type="caution">
    <text evidence="3">The sequence shown here is derived from an EMBL/GenBank/DDBJ whole genome shotgun (WGS) entry which is preliminary data.</text>
</comment>
<feature type="region of interest" description="Disordered" evidence="1">
    <location>
        <begin position="1"/>
        <end position="23"/>
    </location>
</feature>
<reference evidence="3" key="1">
    <citation type="submission" date="2022-02" db="EMBL/GenBank/DDBJ databases">
        <title>Vibrio sp. nov., a new bacterium isolated from Bohai sea, China.</title>
        <authorList>
            <person name="Yuan Y."/>
        </authorList>
    </citation>
    <scope>NUCLEOTIDE SEQUENCE</scope>
    <source>
        <strain evidence="3">DBSS07</strain>
    </source>
</reference>
<dbReference type="CDD" id="cd20708">
    <property type="entry name" value="MIX_IV"/>
    <property type="match status" value="1"/>
</dbReference>
<dbReference type="Pfam" id="PF20249">
    <property type="entry name" value="VasX_N"/>
    <property type="match status" value="1"/>
</dbReference>
<organism evidence="3 4">
    <name type="scientific">Vibrio paucivorans</name>
    <dbReference type="NCBI Taxonomy" id="2829489"/>
    <lineage>
        <taxon>Bacteria</taxon>
        <taxon>Pseudomonadati</taxon>
        <taxon>Pseudomonadota</taxon>
        <taxon>Gammaproteobacteria</taxon>
        <taxon>Vibrionales</taxon>
        <taxon>Vibrionaceae</taxon>
        <taxon>Vibrio</taxon>
    </lineage>
</organism>
<dbReference type="EMBL" id="JAKRRX010000049">
    <property type="protein sequence ID" value="MCW8334212.1"/>
    <property type="molecule type" value="Genomic_DNA"/>
</dbReference>
<evidence type="ECO:0000313" key="3">
    <source>
        <dbReference type="EMBL" id="MCW8334212.1"/>
    </source>
</evidence>
<protein>
    <recommendedName>
        <fullName evidence="2">Toxin VasX N-terminal region domain-containing protein</fullName>
    </recommendedName>
</protein>
<proteinExistence type="predicted"/>
<keyword evidence="4" id="KW-1185">Reference proteome</keyword>
<dbReference type="AlphaFoldDB" id="A0A9X3HSF1"/>
<evidence type="ECO:0000256" key="1">
    <source>
        <dbReference type="SAM" id="MobiDB-lite"/>
    </source>
</evidence>
<dbReference type="Proteomes" id="UP001155586">
    <property type="component" value="Unassembled WGS sequence"/>
</dbReference>
<name>A0A9X3HSF1_9VIBR</name>